<comment type="caution">
    <text evidence="16">The sequence shown here is derived from an EMBL/GenBank/DDBJ whole genome shotgun (WGS) entry which is preliminary data.</text>
</comment>
<dbReference type="PANTHER" id="PTHR32361:SF9">
    <property type="entry name" value="FERRIC REDUCTASE TRANSMEMBRANE COMPONENT 3-RELATED"/>
    <property type="match status" value="1"/>
</dbReference>
<dbReference type="SFLD" id="SFLDG01168">
    <property type="entry name" value="Ferric_reductase_subgroup_(FRE"/>
    <property type="match status" value="1"/>
</dbReference>
<dbReference type="Gene3D" id="3.40.50.80">
    <property type="entry name" value="Nucleotide-binding domain of ferredoxin-NADP reductase (FNR) module"/>
    <property type="match status" value="1"/>
</dbReference>
<dbReference type="SUPFAM" id="SSF63380">
    <property type="entry name" value="Riboflavin synthase domain-like"/>
    <property type="match status" value="1"/>
</dbReference>
<evidence type="ECO:0000313" key="17">
    <source>
        <dbReference type="Proteomes" id="UP000639403"/>
    </source>
</evidence>
<dbReference type="GO" id="GO:0052851">
    <property type="term" value="F:ferric-chelate reductase (NADPH) activity"/>
    <property type="evidence" value="ECO:0007669"/>
    <property type="project" value="UniProtKB-EC"/>
</dbReference>
<feature type="domain" description="FAD-binding FR-type" evidence="15">
    <location>
        <begin position="285"/>
        <end position="415"/>
    </location>
</feature>
<dbReference type="InterPro" id="IPR013130">
    <property type="entry name" value="Fe3_Rdtase_TM_dom"/>
</dbReference>
<protein>
    <recommendedName>
        <fullName evidence="3">ferric-chelate reductase (NADPH)</fullName>
        <ecNumber evidence="3">1.16.1.9</ecNumber>
    </recommendedName>
</protein>
<dbReference type="CDD" id="cd06186">
    <property type="entry name" value="NOX_Duox_like_FAD_NADP"/>
    <property type="match status" value="1"/>
</dbReference>
<accession>A0A8H7P066</accession>
<dbReference type="SFLD" id="SFLDS00052">
    <property type="entry name" value="Ferric_Reductase_Domain"/>
    <property type="match status" value="1"/>
</dbReference>
<dbReference type="PROSITE" id="PS51384">
    <property type="entry name" value="FAD_FR"/>
    <property type="match status" value="1"/>
</dbReference>
<comment type="catalytic activity">
    <reaction evidence="13">
        <text>2 a Fe(II)-siderophore + NADP(+) + H(+) = 2 a Fe(III)-siderophore + NADPH</text>
        <dbReference type="Rhea" id="RHEA:28795"/>
        <dbReference type="Rhea" id="RHEA-COMP:11342"/>
        <dbReference type="Rhea" id="RHEA-COMP:11344"/>
        <dbReference type="ChEBI" id="CHEBI:15378"/>
        <dbReference type="ChEBI" id="CHEBI:29033"/>
        <dbReference type="ChEBI" id="CHEBI:29034"/>
        <dbReference type="ChEBI" id="CHEBI:57783"/>
        <dbReference type="ChEBI" id="CHEBI:58349"/>
        <dbReference type="EC" id="1.16.1.9"/>
    </reaction>
</comment>
<dbReference type="EMBL" id="JADOXO010000149">
    <property type="protein sequence ID" value="KAF9811605.1"/>
    <property type="molecule type" value="Genomic_DNA"/>
</dbReference>
<sequence length="605" mass="67794">MAATMAATAPLAKATKAATDKTLRVFRAKRYPEEMWWFVACFIATVALFQFGSWVALKLGRKFGSKSNGDAESGAQPAPRRFSIRHIPRAIINTYRIIAFRWTLHIGSWYTLNLAEVFVTCAYIIGLFIWEFINSSHYTYSDEAQLNYVHRMSARVVFVLLWVHGGNRGTSMDTEFMQEDCLRLQSRRLNWSKYPFYFIPVGLTAMVAFSILCFISLQPVRARAYEFFFIVHFLSVLILLLGGYFHAREEKMGYYIWPSFLIWALDRFIRVMRVIVFNYRYFWFGGKRDSLDATVELLSPHFVRLRLARPPHFHWSPGQTAYIVMPGVSRLPTEAHPFTIASVETPAAELADASTDLEKEKAKTKSEFSCEPYWRELVFLVNVRGGFTKRLAERAQKGEKVKVLVDGPYGLTPNLKDDDEVVLVAGGSGVTYTLSTFLGVVNDVRAGKSACRKLVWIWAIRDSSHIDWVSKALQQALELAPPFLDISVRIYVTSGEPLPVTNQRAFDDDSIHEGGSDAHSGEKSSAVISLLDFSAVQVSSGRPDLHALLRDEVAAVSGRLSVSVCGSQAISRACRSALNFPVGSPAASLKGGPNVILHVESFGYA</sequence>
<keyword evidence="9" id="KW-0560">Oxidoreductase</keyword>
<feature type="transmembrane region" description="Helical" evidence="14">
    <location>
        <begin position="110"/>
        <end position="130"/>
    </location>
</feature>
<evidence type="ECO:0000256" key="6">
    <source>
        <dbReference type="ARBA" id="ARBA00022692"/>
    </source>
</evidence>
<comment type="subcellular location">
    <subcellularLocation>
        <location evidence="1">Cell membrane</location>
        <topology evidence="1">Multi-pass membrane protein</topology>
    </subcellularLocation>
</comment>
<keyword evidence="5" id="KW-1003">Cell membrane</keyword>
<evidence type="ECO:0000256" key="14">
    <source>
        <dbReference type="SAM" id="Phobius"/>
    </source>
</evidence>
<evidence type="ECO:0000256" key="1">
    <source>
        <dbReference type="ARBA" id="ARBA00004651"/>
    </source>
</evidence>
<dbReference type="Proteomes" id="UP000639403">
    <property type="component" value="Unassembled WGS sequence"/>
</dbReference>
<dbReference type="Pfam" id="PF01794">
    <property type="entry name" value="Ferric_reduct"/>
    <property type="match status" value="1"/>
</dbReference>
<dbReference type="InterPro" id="IPR017927">
    <property type="entry name" value="FAD-bd_FR_type"/>
</dbReference>
<dbReference type="InterPro" id="IPR013112">
    <property type="entry name" value="FAD-bd_8"/>
</dbReference>
<keyword evidence="8 14" id="KW-1133">Transmembrane helix</keyword>
<dbReference type="InterPro" id="IPR051410">
    <property type="entry name" value="Ferric/Cupric_Reductase"/>
</dbReference>
<feature type="transmembrane region" description="Helical" evidence="14">
    <location>
        <begin position="36"/>
        <end position="57"/>
    </location>
</feature>
<evidence type="ECO:0000256" key="10">
    <source>
        <dbReference type="ARBA" id="ARBA00023065"/>
    </source>
</evidence>
<dbReference type="EC" id="1.16.1.9" evidence="3"/>
<keyword evidence="12" id="KW-0325">Glycoprotein</keyword>
<reference evidence="16" key="2">
    <citation type="journal article" name="Front. Microbiol.">
        <title>Degradative Capacity of Two Strains of Rhodonia placenta: From Phenotype to Genotype.</title>
        <authorList>
            <person name="Kolle M."/>
            <person name="Horta M.A.C."/>
            <person name="Nowrousian M."/>
            <person name="Ohm R.A."/>
            <person name="Benz J.P."/>
            <person name="Pilgard A."/>
        </authorList>
    </citation>
    <scope>NUCLEOTIDE SEQUENCE</scope>
    <source>
        <strain evidence="16">FPRL280</strain>
    </source>
</reference>
<dbReference type="Pfam" id="PF08030">
    <property type="entry name" value="NAD_binding_6"/>
    <property type="match status" value="1"/>
</dbReference>
<proteinExistence type="inferred from homology"/>
<organism evidence="16 17">
    <name type="scientific">Rhodonia placenta</name>
    <dbReference type="NCBI Taxonomy" id="104341"/>
    <lineage>
        <taxon>Eukaryota</taxon>
        <taxon>Fungi</taxon>
        <taxon>Dikarya</taxon>
        <taxon>Basidiomycota</taxon>
        <taxon>Agaricomycotina</taxon>
        <taxon>Agaricomycetes</taxon>
        <taxon>Polyporales</taxon>
        <taxon>Adustoporiaceae</taxon>
        <taxon>Rhodonia</taxon>
    </lineage>
</organism>
<evidence type="ECO:0000256" key="7">
    <source>
        <dbReference type="ARBA" id="ARBA00022982"/>
    </source>
</evidence>
<evidence type="ECO:0000313" key="16">
    <source>
        <dbReference type="EMBL" id="KAF9811605.1"/>
    </source>
</evidence>
<evidence type="ECO:0000256" key="4">
    <source>
        <dbReference type="ARBA" id="ARBA00022448"/>
    </source>
</evidence>
<evidence type="ECO:0000256" key="3">
    <source>
        <dbReference type="ARBA" id="ARBA00012668"/>
    </source>
</evidence>
<dbReference type="GO" id="GO:0006826">
    <property type="term" value="P:iron ion transport"/>
    <property type="evidence" value="ECO:0007669"/>
    <property type="project" value="TreeGrafter"/>
</dbReference>
<name>A0A8H7P066_9APHY</name>
<keyword evidence="6 14" id="KW-0812">Transmembrane</keyword>
<evidence type="ECO:0000256" key="5">
    <source>
        <dbReference type="ARBA" id="ARBA00022475"/>
    </source>
</evidence>
<dbReference type="AlphaFoldDB" id="A0A8H7P066"/>
<dbReference type="InterPro" id="IPR017938">
    <property type="entry name" value="Riboflavin_synthase-like_b-brl"/>
</dbReference>
<keyword evidence="4" id="KW-0813">Transport</keyword>
<evidence type="ECO:0000256" key="9">
    <source>
        <dbReference type="ARBA" id="ARBA00023002"/>
    </source>
</evidence>
<evidence type="ECO:0000256" key="12">
    <source>
        <dbReference type="ARBA" id="ARBA00023180"/>
    </source>
</evidence>
<dbReference type="GO" id="GO:0005886">
    <property type="term" value="C:plasma membrane"/>
    <property type="evidence" value="ECO:0007669"/>
    <property type="project" value="UniProtKB-SubCell"/>
</dbReference>
<dbReference type="SUPFAM" id="SSF52343">
    <property type="entry name" value="Ferredoxin reductase-like, C-terminal NADP-linked domain"/>
    <property type="match status" value="1"/>
</dbReference>
<comment type="similarity">
    <text evidence="2">Belongs to the ferric reductase (FRE) family.</text>
</comment>
<dbReference type="PANTHER" id="PTHR32361">
    <property type="entry name" value="FERRIC/CUPRIC REDUCTASE TRANSMEMBRANE COMPONENT"/>
    <property type="match status" value="1"/>
</dbReference>
<evidence type="ECO:0000259" key="15">
    <source>
        <dbReference type="PROSITE" id="PS51384"/>
    </source>
</evidence>
<keyword evidence="7" id="KW-0249">Electron transport</keyword>
<reference evidence="16" key="1">
    <citation type="submission" date="2020-11" db="EMBL/GenBank/DDBJ databases">
        <authorList>
            <person name="Koelle M."/>
            <person name="Horta M.A.C."/>
            <person name="Nowrousian M."/>
            <person name="Ohm R.A."/>
            <person name="Benz P."/>
            <person name="Pilgard A."/>
        </authorList>
    </citation>
    <scope>NUCLEOTIDE SEQUENCE</scope>
    <source>
        <strain evidence="16">FPRL280</strain>
    </source>
</reference>
<evidence type="ECO:0000256" key="2">
    <source>
        <dbReference type="ARBA" id="ARBA00006278"/>
    </source>
</evidence>
<dbReference type="GO" id="GO:0015677">
    <property type="term" value="P:copper ion import"/>
    <property type="evidence" value="ECO:0007669"/>
    <property type="project" value="TreeGrafter"/>
</dbReference>
<feature type="transmembrane region" description="Helical" evidence="14">
    <location>
        <begin position="194"/>
        <end position="215"/>
    </location>
</feature>
<dbReference type="InterPro" id="IPR013121">
    <property type="entry name" value="Fe_red_NAD-bd_6"/>
</dbReference>
<dbReference type="Gene3D" id="2.40.30.10">
    <property type="entry name" value="Translation factors"/>
    <property type="match status" value="1"/>
</dbReference>
<feature type="transmembrane region" description="Helical" evidence="14">
    <location>
        <begin position="227"/>
        <end position="246"/>
    </location>
</feature>
<evidence type="ECO:0000256" key="8">
    <source>
        <dbReference type="ARBA" id="ARBA00022989"/>
    </source>
</evidence>
<keyword evidence="11 14" id="KW-0472">Membrane</keyword>
<evidence type="ECO:0000256" key="11">
    <source>
        <dbReference type="ARBA" id="ARBA00023136"/>
    </source>
</evidence>
<dbReference type="GO" id="GO:0006879">
    <property type="term" value="P:intracellular iron ion homeostasis"/>
    <property type="evidence" value="ECO:0007669"/>
    <property type="project" value="TreeGrafter"/>
</dbReference>
<dbReference type="InterPro" id="IPR039261">
    <property type="entry name" value="FNR_nucleotide-bd"/>
</dbReference>
<gene>
    <name evidence="16" type="ORF">IEO21_06530</name>
</gene>
<evidence type="ECO:0000256" key="13">
    <source>
        <dbReference type="ARBA" id="ARBA00048483"/>
    </source>
</evidence>
<dbReference type="Pfam" id="PF08022">
    <property type="entry name" value="FAD_binding_8"/>
    <property type="match status" value="1"/>
</dbReference>
<keyword evidence="10" id="KW-0406">Ion transport</keyword>